<dbReference type="AlphaFoldDB" id="A0A1W5DAL4"/>
<organism evidence="1 2">
    <name type="scientific">Lasallia pustulata</name>
    <dbReference type="NCBI Taxonomy" id="136370"/>
    <lineage>
        <taxon>Eukaryota</taxon>
        <taxon>Fungi</taxon>
        <taxon>Dikarya</taxon>
        <taxon>Ascomycota</taxon>
        <taxon>Pezizomycotina</taxon>
        <taxon>Lecanoromycetes</taxon>
        <taxon>OSLEUM clade</taxon>
        <taxon>Umbilicariomycetidae</taxon>
        <taxon>Umbilicariales</taxon>
        <taxon>Umbilicariaceae</taxon>
        <taxon>Lasallia</taxon>
    </lineage>
</organism>
<dbReference type="EMBL" id="FWEW01003623">
    <property type="protein sequence ID" value="SLM40081.1"/>
    <property type="molecule type" value="Genomic_DNA"/>
</dbReference>
<evidence type="ECO:0000313" key="1">
    <source>
        <dbReference type="EMBL" id="SLM40081.1"/>
    </source>
</evidence>
<dbReference type="Proteomes" id="UP000192927">
    <property type="component" value="Unassembled WGS sequence"/>
</dbReference>
<evidence type="ECO:0000313" key="2">
    <source>
        <dbReference type="Proteomes" id="UP000192927"/>
    </source>
</evidence>
<evidence type="ECO:0008006" key="3">
    <source>
        <dbReference type="Google" id="ProtNLM"/>
    </source>
</evidence>
<keyword evidence="2" id="KW-1185">Reference proteome</keyword>
<sequence>MFIVKYKSNDTFPLFNIFIFLDSTQIITVIHQTADMTGLNNTIFPFLSLPGEIRNIIYEHLLIGGRDATANPHTQILRTCKQVNHEATGILYAENVFKLFVNWHSVLAYKVPLFSLDQLYLSADIPDFSNVPPFFTDIPLQRVEKLEVHIRGLFKPFDPENLEELKLTETVLRLCRHWPKHHALKELSTFFVWHPPVYLGPDVFLSYPPEEAMVLEPFSELQNIQSVTIRGSMRRIQFSAPCQMIRPMASMSGTIV</sequence>
<reference evidence="2" key="1">
    <citation type="submission" date="2017-03" db="EMBL/GenBank/DDBJ databases">
        <authorList>
            <person name="Sharma R."/>
            <person name="Thines M."/>
        </authorList>
    </citation>
    <scope>NUCLEOTIDE SEQUENCE [LARGE SCALE GENOMIC DNA]</scope>
</reference>
<name>A0A1W5DAL4_9LECA</name>
<protein>
    <recommendedName>
        <fullName evidence="3">F-box domain-containing protein</fullName>
    </recommendedName>
</protein>
<dbReference type="PANTHER" id="PTHR42085:SF2">
    <property type="entry name" value="F-BOX DOMAIN-CONTAINING PROTEIN"/>
    <property type="match status" value="1"/>
</dbReference>
<dbReference type="InterPro" id="IPR038883">
    <property type="entry name" value="AN11006-like"/>
</dbReference>
<accession>A0A1W5DAL4</accession>
<dbReference type="PANTHER" id="PTHR42085">
    <property type="entry name" value="F-BOX DOMAIN-CONTAINING PROTEIN"/>
    <property type="match status" value="1"/>
</dbReference>
<proteinExistence type="predicted"/>